<name>A0AAV0HMT1_9ROSI</name>
<evidence type="ECO:0000313" key="2">
    <source>
        <dbReference type="EMBL" id="CAI0385824.1"/>
    </source>
</evidence>
<gene>
    <name evidence="2" type="ORF">LITE_LOCUS4931</name>
</gene>
<protein>
    <submittedName>
        <fullName evidence="2">Uncharacterized protein</fullName>
    </submittedName>
</protein>
<dbReference type="EMBL" id="CAMGYJ010000002">
    <property type="protein sequence ID" value="CAI0385824.1"/>
    <property type="molecule type" value="Genomic_DNA"/>
</dbReference>
<keyword evidence="3" id="KW-1185">Reference proteome</keyword>
<dbReference type="AlphaFoldDB" id="A0AAV0HMT1"/>
<evidence type="ECO:0000256" key="1">
    <source>
        <dbReference type="SAM" id="MobiDB-lite"/>
    </source>
</evidence>
<comment type="caution">
    <text evidence="2">The sequence shown here is derived from an EMBL/GenBank/DDBJ whole genome shotgun (WGS) entry which is preliminary data.</text>
</comment>
<feature type="compositionally biased region" description="Polar residues" evidence="1">
    <location>
        <begin position="42"/>
        <end position="52"/>
    </location>
</feature>
<proteinExistence type="predicted"/>
<organism evidence="2 3">
    <name type="scientific">Linum tenue</name>
    <dbReference type="NCBI Taxonomy" id="586396"/>
    <lineage>
        <taxon>Eukaryota</taxon>
        <taxon>Viridiplantae</taxon>
        <taxon>Streptophyta</taxon>
        <taxon>Embryophyta</taxon>
        <taxon>Tracheophyta</taxon>
        <taxon>Spermatophyta</taxon>
        <taxon>Magnoliopsida</taxon>
        <taxon>eudicotyledons</taxon>
        <taxon>Gunneridae</taxon>
        <taxon>Pentapetalae</taxon>
        <taxon>rosids</taxon>
        <taxon>fabids</taxon>
        <taxon>Malpighiales</taxon>
        <taxon>Linaceae</taxon>
        <taxon>Linum</taxon>
    </lineage>
</organism>
<sequence>MDSRSWFRLSTSMTHFIHFFFLARVRFKHQSRSSPVKEFSSPPEQNRSGFENSISSLNVDAPFRPIFLSQVPQPVSASPST</sequence>
<accession>A0AAV0HMT1</accession>
<feature type="region of interest" description="Disordered" evidence="1">
    <location>
        <begin position="33"/>
        <end position="52"/>
    </location>
</feature>
<reference evidence="2" key="1">
    <citation type="submission" date="2022-08" db="EMBL/GenBank/DDBJ databases">
        <authorList>
            <person name="Gutierrez-Valencia J."/>
        </authorList>
    </citation>
    <scope>NUCLEOTIDE SEQUENCE</scope>
</reference>
<evidence type="ECO:0000313" key="3">
    <source>
        <dbReference type="Proteomes" id="UP001154282"/>
    </source>
</evidence>
<dbReference type="Proteomes" id="UP001154282">
    <property type="component" value="Unassembled WGS sequence"/>
</dbReference>